<reference evidence="1 2" key="1">
    <citation type="journal article" date="2020" name="Phytopathology">
        <title>Genome Sequence Resources of Colletotrichum truncatum, C. plurivorum, C. musicola, and C. sojae: Four Species Pathogenic to Soybean (Glycine max).</title>
        <authorList>
            <person name="Rogerio F."/>
            <person name="Boufleur T.R."/>
            <person name="Ciampi-Guillardi M."/>
            <person name="Sukno S.A."/>
            <person name="Thon M.R."/>
            <person name="Massola Junior N.S."/>
            <person name="Baroncelli R."/>
        </authorList>
    </citation>
    <scope>NUCLEOTIDE SEQUENCE [LARGE SCALE GENOMIC DNA]</scope>
    <source>
        <strain evidence="1 2">CMES1059</strain>
    </source>
</reference>
<evidence type="ECO:0000313" key="1">
    <source>
        <dbReference type="EMBL" id="KAL0940498.1"/>
    </source>
</evidence>
<dbReference type="EMBL" id="VUJX02000002">
    <property type="protein sequence ID" value="KAL0940498.1"/>
    <property type="molecule type" value="Genomic_DNA"/>
</dbReference>
<dbReference type="Proteomes" id="UP000805649">
    <property type="component" value="Unassembled WGS sequence"/>
</dbReference>
<accession>A0ACC3Z8Q4</accession>
<protein>
    <submittedName>
        <fullName evidence="1">X-pro dipeptidyl-peptidase c-terminal non-catalytic domain-containing protein</fullName>
    </submittedName>
</protein>
<gene>
    <name evidence="1" type="ORF">CTRU02_203261</name>
</gene>
<keyword evidence="2" id="KW-1185">Reference proteome</keyword>
<organism evidence="1 2">
    <name type="scientific">Colletotrichum truncatum</name>
    <name type="common">Anthracnose fungus</name>
    <name type="synonym">Colletotrichum capsici</name>
    <dbReference type="NCBI Taxonomy" id="5467"/>
    <lineage>
        <taxon>Eukaryota</taxon>
        <taxon>Fungi</taxon>
        <taxon>Dikarya</taxon>
        <taxon>Ascomycota</taxon>
        <taxon>Pezizomycotina</taxon>
        <taxon>Sordariomycetes</taxon>
        <taxon>Hypocreomycetidae</taxon>
        <taxon>Glomerellales</taxon>
        <taxon>Glomerellaceae</taxon>
        <taxon>Colletotrichum</taxon>
        <taxon>Colletotrichum truncatum species complex</taxon>
    </lineage>
</organism>
<evidence type="ECO:0000313" key="2">
    <source>
        <dbReference type="Proteomes" id="UP000805649"/>
    </source>
</evidence>
<sequence length="579" mass="64236">MAPFKVGSVDVKMRDTRRPQAPPAAPKTVELPAGHKKRPDCRAVTSPIILDQDQILTLRDGVKIRADIYRPKTDEKVPAIVMWGPYGKSGSGLLNIHTVPLRAGIPTEKLSGYENFEGLDPIEWVPRGYAIVNIDARGVGDSEGDLYWWGTAEGRDGSDAIEELAKLPWCSGKVGLAGNSWLAISQYFIAAQQPPHLAAIAPLEGLADPFREESFRGGIPSTSFSQSIADILSGRQQQEDTCAMVKSFDTTNDYLEDKRVDFSKVQVPAYIGASYSSDLHGVGSLRAFEEIPHDNKWLVLHETQEWYDLYTSERTEDLNRFFDHYLKGAENDWLQSPKVRLALLNYTKPPIVNKVFSDIPWHLPSAVSRQLHLTYDKKLSAEKASLASEISYQADTADQVVFTYDIPSKTAVVGPSTLTIDISSSDHDDLDVYTHIYKADANGNILSNKNIPTPESLSAEKEALLTKNRVFRYWGPEGILRASHRHQSAELATKSWRPLSHKYIQKVKPGDVVRLEIQLWPTGIVFEAGEKLVLKISGEKIGIAALPTLAKAPNPNKGKHVLHVGGQFEGHLQLFTIDV</sequence>
<proteinExistence type="predicted"/>
<name>A0ACC3Z8Q4_COLTU</name>
<comment type="caution">
    <text evidence="1">The sequence shown here is derived from an EMBL/GenBank/DDBJ whole genome shotgun (WGS) entry which is preliminary data.</text>
</comment>